<evidence type="ECO:0000256" key="3">
    <source>
        <dbReference type="ARBA" id="ARBA00022694"/>
    </source>
</evidence>
<dbReference type="GO" id="GO:0003723">
    <property type="term" value="F:RNA binding"/>
    <property type="evidence" value="ECO:0007669"/>
    <property type="project" value="TreeGrafter"/>
</dbReference>
<reference evidence="7" key="2">
    <citation type="submission" date="2020-04" db="EMBL/GenBank/DDBJ databases">
        <authorList>
            <consortium name="NCBI Genome Project"/>
        </authorList>
    </citation>
    <scope>NUCLEOTIDE SEQUENCE</scope>
    <source>
        <strain evidence="7">CBS 781.70</strain>
    </source>
</reference>
<dbReference type="InterPro" id="IPR002738">
    <property type="entry name" value="RNase_P_p30"/>
</dbReference>
<name>A0A6G1FVE3_9PEZI</name>
<dbReference type="PANTHER" id="PTHR13031:SF0">
    <property type="entry name" value="RIBONUCLEASE P PROTEIN SUBUNIT P30"/>
    <property type="match status" value="1"/>
</dbReference>
<evidence type="ECO:0000313" key="6">
    <source>
        <dbReference type="Proteomes" id="UP000504638"/>
    </source>
</evidence>
<dbReference type="RefSeq" id="XP_033531309.1">
    <property type="nucleotide sequence ID" value="XM_033682211.1"/>
</dbReference>
<feature type="region of interest" description="Disordered" evidence="4">
    <location>
        <begin position="165"/>
        <end position="264"/>
    </location>
</feature>
<evidence type="ECO:0000256" key="4">
    <source>
        <dbReference type="SAM" id="MobiDB-lite"/>
    </source>
</evidence>
<protein>
    <recommendedName>
        <fullName evidence="8">PHP domain-like protein</fullName>
    </recommendedName>
</protein>
<keyword evidence="3" id="KW-0819">tRNA processing</keyword>
<dbReference type="AlphaFoldDB" id="A0A6G1FVE3"/>
<reference evidence="5 7" key="1">
    <citation type="submission" date="2020-01" db="EMBL/GenBank/DDBJ databases">
        <authorList>
            <consortium name="DOE Joint Genome Institute"/>
            <person name="Haridas S."/>
            <person name="Albert R."/>
            <person name="Binder M."/>
            <person name="Bloem J."/>
            <person name="Labutti K."/>
            <person name="Salamov A."/>
            <person name="Andreopoulos B."/>
            <person name="Baker S.E."/>
            <person name="Barry K."/>
            <person name="Bills G."/>
            <person name="Bluhm B.H."/>
            <person name="Cannon C."/>
            <person name="Castanera R."/>
            <person name="Culley D.E."/>
            <person name="Daum C."/>
            <person name="Ezra D."/>
            <person name="Gonzalez J.B."/>
            <person name="Henrissat B."/>
            <person name="Kuo A."/>
            <person name="Liang C."/>
            <person name="Lipzen A."/>
            <person name="Lutzoni F."/>
            <person name="Magnuson J."/>
            <person name="Mondo S."/>
            <person name="Nolan M."/>
            <person name="Ohm R."/>
            <person name="Pangilinan J."/>
            <person name="Park H.-J."/>
            <person name="Ramirez L."/>
            <person name="Alfaro M."/>
            <person name="Sun H."/>
            <person name="Tritt A."/>
            <person name="Yoshinaga Y."/>
            <person name="Zwiers L.-H."/>
            <person name="Turgeon B.G."/>
            <person name="Goodwin S.B."/>
            <person name="Spatafora J.W."/>
            <person name="Crous P.W."/>
            <person name="Grigoriev I.V."/>
        </authorList>
    </citation>
    <scope>NUCLEOTIDE SEQUENCE</scope>
    <source>
        <strain evidence="5 7">CBS 781.70</strain>
    </source>
</reference>
<evidence type="ECO:0000256" key="2">
    <source>
        <dbReference type="ARBA" id="ARBA00007331"/>
    </source>
</evidence>
<reference evidence="7" key="3">
    <citation type="submission" date="2025-04" db="UniProtKB">
        <authorList>
            <consortium name="RefSeq"/>
        </authorList>
    </citation>
    <scope>IDENTIFICATION</scope>
    <source>
        <strain evidence="7">CBS 781.70</strain>
    </source>
</reference>
<sequence length="264" mass="28486">MPYHDLNVPFVDDSVELSRTIAFLAELDYDVVAINHTISGPIPLTIRGCCFEIAYAAATQPPSASDAQNTSASDAHRNLISNATALLRALRYRGIVISSGARTALAARAPADVINLAASVWGLGAERAYEALVREAGEYLRREEARRGVYRGTIGVVDGGERPVVVEEEESREGKKGKGKGRGGKNENGKREVEALGEGGEALSKRELKRRRKVEMQVKAQADKAGKEGESQEKTSKNGKDGLEEAARKPEEIQGKASKDTVKK</sequence>
<keyword evidence="6" id="KW-1185">Reference proteome</keyword>
<comment type="subcellular location">
    <subcellularLocation>
        <location evidence="1">Nucleus</location>
    </subcellularLocation>
</comment>
<proteinExistence type="inferred from homology"/>
<evidence type="ECO:0008006" key="8">
    <source>
        <dbReference type="Google" id="ProtNLM"/>
    </source>
</evidence>
<dbReference type="GO" id="GO:0005655">
    <property type="term" value="C:nucleolar ribonuclease P complex"/>
    <property type="evidence" value="ECO:0007669"/>
    <property type="project" value="TreeGrafter"/>
</dbReference>
<dbReference type="Pfam" id="PF01876">
    <property type="entry name" value="RNase_P_p30"/>
    <property type="match status" value="1"/>
</dbReference>
<evidence type="ECO:0000256" key="1">
    <source>
        <dbReference type="ARBA" id="ARBA00004123"/>
    </source>
</evidence>
<gene>
    <name evidence="5 7" type="ORF">P152DRAFT_494199</name>
</gene>
<dbReference type="PANTHER" id="PTHR13031">
    <property type="entry name" value="RIBONUCLEASE P SUBUNIT P30"/>
    <property type="match status" value="1"/>
</dbReference>
<dbReference type="Proteomes" id="UP000504638">
    <property type="component" value="Unplaced"/>
</dbReference>
<dbReference type="InterPro" id="IPR016195">
    <property type="entry name" value="Pol/histidinol_Pase-like"/>
</dbReference>
<organism evidence="5">
    <name type="scientific">Eremomyces bilateralis CBS 781.70</name>
    <dbReference type="NCBI Taxonomy" id="1392243"/>
    <lineage>
        <taxon>Eukaryota</taxon>
        <taxon>Fungi</taxon>
        <taxon>Dikarya</taxon>
        <taxon>Ascomycota</taxon>
        <taxon>Pezizomycotina</taxon>
        <taxon>Dothideomycetes</taxon>
        <taxon>Dothideomycetes incertae sedis</taxon>
        <taxon>Eremomycetales</taxon>
        <taxon>Eremomycetaceae</taxon>
        <taxon>Eremomyces</taxon>
    </lineage>
</organism>
<evidence type="ECO:0000313" key="5">
    <source>
        <dbReference type="EMBL" id="KAF1809678.1"/>
    </source>
</evidence>
<feature type="compositionally biased region" description="Basic and acidic residues" evidence="4">
    <location>
        <begin position="221"/>
        <end position="264"/>
    </location>
</feature>
<feature type="compositionally biased region" description="Basic and acidic residues" evidence="4">
    <location>
        <begin position="184"/>
        <end position="194"/>
    </location>
</feature>
<dbReference type="OrthoDB" id="17948at2759"/>
<dbReference type="EMBL" id="ML975171">
    <property type="protein sequence ID" value="KAF1809678.1"/>
    <property type="molecule type" value="Genomic_DNA"/>
</dbReference>
<comment type="similarity">
    <text evidence="2">Belongs to the eukaryotic/archaeal RNase P protein component 3 family.</text>
</comment>
<dbReference type="Gene3D" id="3.20.20.140">
    <property type="entry name" value="Metal-dependent hydrolases"/>
    <property type="match status" value="1"/>
</dbReference>
<evidence type="ECO:0000313" key="7">
    <source>
        <dbReference type="RefSeq" id="XP_033531309.1"/>
    </source>
</evidence>
<accession>A0A6G1FVE3</accession>
<dbReference type="GeneID" id="54422781"/>
<dbReference type="SUPFAM" id="SSF89550">
    <property type="entry name" value="PHP domain-like"/>
    <property type="match status" value="1"/>
</dbReference>
<dbReference type="GO" id="GO:0008033">
    <property type="term" value="P:tRNA processing"/>
    <property type="evidence" value="ECO:0007669"/>
    <property type="project" value="UniProtKB-KW"/>
</dbReference>